<organism evidence="1 2">
    <name type="scientific">Streptomyces ochraceiscleroticus</name>
    <dbReference type="NCBI Taxonomy" id="47761"/>
    <lineage>
        <taxon>Bacteria</taxon>
        <taxon>Bacillati</taxon>
        <taxon>Actinomycetota</taxon>
        <taxon>Actinomycetes</taxon>
        <taxon>Kitasatosporales</taxon>
        <taxon>Streptomycetaceae</taxon>
        <taxon>Streptomyces</taxon>
    </lineage>
</organism>
<dbReference type="RefSeq" id="WP_031066172.1">
    <property type="nucleotide sequence ID" value="NZ_JBHSPX010000008.1"/>
</dbReference>
<name>A0ABW1MRX3_9ACTN</name>
<dbReference type="EMBL" id="JBHSPX010000008">
    <property type="protein sequence ID" value="MFC6066609.1"/>
    <property type="molecule type" value="Genomic_DNA"/>
</dbReference>
<dbReference type="Proteomes" id="UP001596139">
    <property type="component" value="Unassembled WGS sequence"/>
</dbReference>
<proteinExistence type="predicted"/>
<dbReference type="Pfam" id="PF06475">
    <property type="entry name" value="Glycolipid_bind"/>
    <property type="match status" value="1"/>
</dbReference>
<gene>
    <name evidence="1" type="ORF">ACFP4F_29265</name>
</gene>
<reference evidence="2" key="1">
    <citation type="journal article" date="2019" name="Int. J. Syst. Evol. Microbiol.">
        <title>The Global Catalogue of Microorganisms (GCM) 10K type strain sequencing project: providing services to taxonomists for standard genome sequencing and annotation.</title>
        <authorList>
            <consortium name="The Broad Institute Genomics Platform"/>
            <consortium name="The Broad Institute Genome Sequencing Center for Infectious Disease"/>
            <person name="Wu L."/>
            <person name="Ma J."/>
        </authorList>
    </citation>
    <scope>NUCLEOTIDE SEQUENCE [LARGE SCALE GENOMIC DNA]</scope>
    <source>
        <strain evidence="2">CGMCC 1.15180</strain>
    </source>
</reference>
<evidence type="ECO:0000313" key="2">
    <source>
        <dbReference type="Proteomes" id="UP001596139"/>
    </source>
</evidence>
<dbReference type="SUPFAM" id="SSF159275">
    <property type="entry name" value="PA1994-like"/>
    <property type="match status" value="1"/>
</dbReference>
<protein>
    <submittedName>
        <fullName evidence="1">Glycolipid-binding domain-containing protein</fullName>
    </submittedName>
</protein>
<sequence>MTGHHVLTWDVTASKGIETAWVDLGERTLSAHGRAVGTVPEAYWITYELETGEDFVTRRLRVRAESAAGSRELDLRRDDEGRWTAGGEPLAGLEEALDCDLGLCPLTNTMPLLRHGLHRSPGEREYVMAWVSVPELAVQPSRQRYEHLARTEEGARVRYTSGTFQRDLECDGDGLIVNYPDLAYRTQTR</sequence>
<evidence type="ECO:0000313" key="1">
    <source>
        <dbReference type="EMBL" id="MFC6066609.1"/>
    </source>
</evidence>
<dbReference type="InterPro" id="IPR009467">
    <property type="entry name" value="Glycolipid-bd_prot_put"/>
</dbReference>
<accession>A0ABW1MRX3</accession>
<keyword evidence="2" id="KW-1185">Reference proteome</keyword>
<comment type="caution">
    <text evidence="1">The sequence shown here is derived from an EMBL/GenBank/DDBJ whole genome shotgun (WGS) entry which is preliminary data.</text>
</comment>